<dbReference type="RefSeq" id="WP_128694621.1">
    <property type="nucleotide sequence ID" value="NZ_LHQS01000003.1"/>
</dbReference>
<keyword evidence="11 13" id="KW-0067">ATP-binding</keyword>
<dbReference type="GO" id="GO:0006094">
    <property type="term" value="P:gluconeogenesis"/>
    <property type="evidence" value="ECO:0007669"/>
    <property type="project" value="TreeGrafter"/>
</dbReference>
<dbReference type="PANTHER" id="PTHR11406">
    <property type="entry name" value="PHOSPHOGLYCERATE KINASE"/>
    <property type="match status" value="1"/>
</dbReference>
<keyword evidence="9 13" id="KW-0547">Nucleotide-binding</keyword>
<dbReference type="PIRSF" id="PIRSF000724">
    <property type="entry name" value="Pgk"/>
    <property type="match status" value="1"/>
</dbReference>
<evidence type="ECO:0000256" key="15">
    <source>
        <dbReference type="PIRSR" id="PIRSR000724-2"/>
    </source>
</evidence>
<dbReference type="Proteomes" id="UP000290932">
    <property type="component" value="Unassembled WGS sequence"/>
</dbReference>
<comment type="caution">
    <text evidence="13">Lacks conserved residue(s) required for the propagation of feature annotation.</text>
</comment>
<feature type="binding site" evidence="13">
    <location>
        <position position="152"/>
    </location>
    <ligand>
        <name>substrate</name>
    </ligand>
</feature>
<dbReference type="HAMAP" id="MF_00145">
    <property type="entry name" value="Phosphoglyc_kinase"/>
    <property type="match status" value="1"/>
</dbReference>
<feature type="binding site" evidence="14">
    <location>
        <position position="37"/>
    </location>
    <ligand>
        <name>(2R)-3-phosphoglycerate</name>
        <dbReference type="ChEBI" id="CHEBI:58272"/>
    </ligand>
</feature>
<dbReference type="InterPro" id="IPR001576">
    <property type="entry name" value="Phosphoglycerate_kinase"/>
</dbReference>
<dbReference type="OrthoDB" id="6575at2157"/>
<keyword evidence="18" id="KW-1185">Reference proteome</keyword>
<dbReference type="GO" id="GO:0043531">
    <property type="term" value="F:ADP binding"/>
    <property type="evidence" value="ECO:0007669"/>
    <property type="project" value="TreeGrafter"/>
</dbReference>
<gene>
    <name evidence="13 17" type="primary">pgk</name>
    <name evidence="17" type="ORF">ABH15_11910</name>
</gene>
<keyword evidence="8 13" id="KW-0808">Transferase</keyword>
<accession>A0A498GZ73</accession>
<dbReference type="PRINTS" id="PR00477">
    <property type="entry name" value="PHGLYCKINASE"/>
</dbReference>
<evidence type="ECO:0000256" key="7">
    <source>
        <dbReference type="ARBA" id="ARBA00022490"/>
    </source>
</evidence>
<evidence type="ECO:0000256" key="6">
    <source>
        <dbReference type="ARBA" id="ARBA00016471"/>
    </source>
</evidence>
<sequence>MRKKSIQDIDVHGKRLLIRVDYNVPLDSSGAISDDTRIRATLPTIRYLLERNARIILCSHLGRPGGKAVDSLRLAPVAERLSELLDKPVAALRDCVGPEVEAAVSGMRNGDVVLLENLRFHKGEKANDPGFARDLARLADVYVNDAFGVSHRVQASVVGVPNYLPAVAGLLLQRELDLFADLLEHPERPFAAVIGGAKVSDKLAVLENVITKVDLLIIGGGMASTFITSEGFRVGASRVEADQLDSVRQIEKKAESLPVTLLLPRDVVVADLLEAGAKTRTVPITAIPEGCRIADIGPETVHDFSEALSRCRTAIWNGPMGIFEIPEFATGTRQVAEAIASIRGTTAVGGGSTIEAVERFGFADRISHISTGGGAVLELLAGKPLPGVEALQDAMPELMEKRA</sequence>
<evidence type="ECO:0000256" key="12">
    <source>
        <dbReference type="ARBA" id="ARBA00023152"/>
    </source>
</evidence>
<feature type="binding site" evidence="13 14">
    <location>
        <begin position="21"/>
        <end position="23"/>
    </location>
    <ligand>
        <name>substrate</name>
    </ligand>
</feature>
<feature type="binding site" evidence="13 15">
    <location>
        <position position="324"/>
    </location>
    <ligand>
        <name>ATP</name>
        <dbReference type="ChEBI" id="CHEBI:30616"/>
    </ligand>
</feature>
<evidence type="ECO:0000256" key="9">
    <source>
        <dbReference type="ARBA" id="ARBA00022741"/>
    </source>
</evidence>
<dbReference type="GO" id="GO:0004618">
    <property type="term" value="F:phosphoglycerate kinase activity"/>
    <property type="evidence" value="ECO:0007669"/>
    <property type="project" value="UniProtKB-UniRule"/>
</dbReference>
<keyword evidence="12 13" id="KW-0324">Glycolysis</keyword>
<evidence type="ECO:0000256" key="4">
    <source>
        <dbReference type="ARBA" id="ARBA00011245"/>
    </source>
</evidence>
<name>A0A498GZ73_9EURY</name>
<reference evidence="17 18" key="1">
    <citation type="journal article" date="2015" name="Int. J. Syst. Evol. Microbiol.">
        <title>Methanoculleus taiwanensis sp. nov., a methanogen isolated from deep marine sediment at the deformation front area near Taiwan.</title>
        <authorList>
            <person name="Weng C.Y."/>
            <person name="Chen S.C."/>
            <person name="Lai M.C."/>
            <person name="Wu S.Y."/>
            <person name="Lin S."/>
            <person name="Yang T.F."/>
            <person name="Chen P.C."/>
        </authorList>
    </citation>
    <scope>NUCLEOTIDE SEQUENCE [LARGE SCALE GENOMIC DNA]</scope>
    <source>
        <strain evidence="17 18">CYW4</strain>
    </source>
</reference>
<dbReference type="InterPro" id="IPR036043">
    <property type="entry name" value="Phosphoglycerate_kinase_sf"/>
</dbReference>
<evidence type="ECO:0000256" key="11">
    <source>
        <dbReference type="ARBA" id="ARBA00022840"/>
    </source>
</evidence>
<dbReference type="GO" id="GO:0006096">
    <property type="term" value="P:glycolytic process"/>
    <property type="evidence" value="ECO:0007669"/>
    <property type="project" value="UniProtKB-UniRule"/>
</dbReference>
<evidence type="ECO:0000256" key="10">
    <source>
        <dbReference type="ARBA" id="ARBA00022777"/>
    </source>
</evidence>
<dbReference type="FunFam" id="3.40.50.1260:FF:000006">
    <property type="entry name" value="Phosphoglycerate kinase"/>
    <property type="match status" value="1"/>
</dbReference>
<evidence type="ECO:0000256" key="8">
    <source>
        <dbReference type="ARBA" id="ARBA00022679"/>
    </source>
</evidence>
<dbReference type="CDD" id="cd00318">
    <property type="entry name" value="Phosphoglycerate_kinase"/>
    <property type="match status" value="1"/>
</dbReference>
<comment type="pathway">
    <text evidence="2 13">Carbohydrate degradation; glycolysis; pyruvate from D-glyceraldehyde 3-phosphate: step 2/5.</text>
</comment>
<comment type="catalytic activity">
    <reaction evidence="1 13 16">
        <text>(2R)-3-phosphoglycerate + ATP = (2R)-3-phospho-glyceroyl phosphate + ADP</text>
        <dbReference type="Rhea" id="RHEA:14801"/>
        <dbReference type="ChEBI" id="CHEBI:30616"/>
        <dbReference type="ChEBI" id="CHEBI:57604"/>
        <dbReference type="ChEBI" id="CHEBI:58272"/>
        <dbReference type="ChEBI" id="CHEBI:456216"/>
        <dbReference type="EC" id="2.7.2.3"/>
    </reaction>
</comment>
<dbReference type="EMBL" id="LHQS01000003">
    <property type="protein sequence ID" value="RXE55437.1"/>
    <property type="molecule type" value="Genomic_DNA"/>
</dbReference>
<feature type="binding site" evidence="13 14">
    <location>
        <begin position="60"/>
        <end position="63"/>
    </location>
    <ligand>
        <name>substrate</name>
    </ligand>
</feature>
<evidence type="ECO:0000256" key="13">
    <source>
        <dbReference type="HAMAP-Rule" id="MF_00145"/>
    </source>
</evidence>
<evidence type="ECO:0000313" key="17">
    <source>
        <dbReference type="EMBL" id="RXE55437.1"/>
    </source>
</evidence>
<evidence type="ECO:0000256" key="1">
    <source>
        <dbReference type="ARBA" id="ARBA00000642"/>
    </source>
</evidence>
<comment type="similarity">
    <text evidence="3 13 16">Belongs to the phosphoglycerate kinase family.</text>
</comment>
<dbReference type="UniPathway" id="UPA00109">
    <property type="reaction ID" value="UER00185"/>
</dbReference>
<feature type="binding site" evidence="13 15">
    <location>
        <position position="202"/>
    </location>
    <ligand>
        <name>ATP</name>
        <dbReference type="ChEBI" id="CHEBI:30616"/>
    </ligand>
</feature>
<dbReference type="SUPFAM" id="SSF53748">
    <property type="entry name" value="Phosphoglycerate kinase"/>
    <property type="match status" value="1"/>
</dbReference>
<protein>
    <recommendedName>
        <fullName evidence="6 13">Phosphoglycerate kinase</fullName>
        <ecNumber evidence="5 13">2.7.2.3</ecNumber>
    </recommendedName>
</protein>
<comment type="caution">
    <text evidence="17">The sequence shown here is derived from an EMBL/GenBank/DDBJ whole genome shotgun (WGS) entry which is preliminary data.</text>
</comment>
<evidence type="ECO:0000256" key="14">
    <source>
        <dbReference type="PIRSR" id="PIRSR000724-1"/>
    </source>
</evidence>
<keyword evidence="10 13" id="KW-0418">Kinase</keyword>
<dbReference type="GO" id="GO:0005829">
    <property type="term" value="C:cytosol"/>
    <property type="evidence" value="ECO:0007669"/>
    <property type="project" value="TreeGrafter"/>
</dbReference>
<feature type="binding site" evidence="14">
    <location>
        <position position="119"/>
    </location>
    <ligand>
        <name>(2R)-3-phosphoglycerate</name>
        <dbReference type="ChEBI" id="CHEBI:58272"/>
    </ligand>
</feature>
<evidence type="ECO:0000313" key="18">
    <source>
        <dbReference type="Proteomes" id="UP000290932"/>
    </source>
</evidence>
<evidence type="ECO:0000256" key="3">
    <source>
        <dbReference type="ARBA" id="ARBA00008982"/>
    </source>
</evidence>
<organism evidence="17 18">
    <name type="scientific">Methanoculleus taiwanensis</name>
    <dbReference type="NCBI Taxonomy" id="1550565"/>
    <lineage>
        <taxon>Archaea</taxon>
        <taxon>Methanobacteriati</taxon>
        <taxon>Methanobacteriota</taxon>
        <taxon>Stenosarchaea group</taxon>
        <taxon>Methanomicrobia</taxon>
        <taxon>Methanomicrobiales</taxon>
        <taxon>Methanomicrobiaceae</taxon>
        <taxon>Methanoculleus</taxon>
    </lineage>
</organism>
<evidence type="ECO:0000256" key="2">
    <source>
        <dbReference type="ARBA" id="ARBA00004838"/>
    </source>
</evidence>
<dbReference type="AlphaFoldDB" id="A0A498GZ73"/>
<feature type="binding site" evidence="14">
    <location>
        <position position="152"/>
    </location>
    <ligand>
        <name>(2R)-3-phosphoglycerate</name>
        <dbReference type="ChEBI" id="CHEBI:58272"/>
    </ligand>
</feature>
<dbReference type="EC" id="2.7.2.3" evidence="5 13"/>
<proteinExistence type="inferred from homology"/>
<dbReference type="Gene3D" id="3.40.50.1260">
    <property type="entry name" value="Phosphoglycerate kinase, N-terminal domain"/>
    <property type="match status" value="2"/>
</dbReference>
<dbReference type="Pfam" id="PF00162">
    <property type="entry name" value="PGK"/>
    <property type="match status" value="1"/>
</dbReference>
<dbReference type="InterPro" id="IPR015824">
    <property type="entry name" value="Phosphoglycerate_kinase_N"/>
</dbReference>
<comment type="subcellular location">
    <subcellularLocation>
        <location evidence="13">Cytoplasm</location>
    </subcellularLocation>
</comment>
<comment type="subunit">
    <text evidence="4 13">Monomer.</text>
</comment>
<evidence type="ECO:0000256" key="5">
    <source>
        <dbReference type="ARBA" id="ARBA00013061"/>
    </source>
</evidence>
<dbReference type="GO" id="GO:0005524">
    <property type="term" value="F:ATP binding"/>
    <property type="evidence" value="ECO:0007669"/>
    <property type="project" value="UniProtKB-KW"/>
</dbReference>
<evidence type="ECO:0000256" key="16">
    <source>
        <dbReference type="RuleBase" id="RU000532"/>
    </source>
</evidence>
<feature type="binding site" evidence="13">
    <location>
        <position position="37"/>
    </location>
    <ligand>
        <name>substrate</name>
    </ligand>
</feature>
<keyword evidence="7 13" id="KW-0963">Cytoplasm</keyword>
<feature type="binding site" evidence="13">
    <location>
        <position position="119"/>
    </location>
    <ligand>
        <name>substrate</name>
    </ligand>
</feature>
<dbReference type="PANTHER" id="PTHR11406:SF23">
    <property type="entry name" value="PHOSPHOGLYCERATE KINASE 1, CHLOROPLASTIC-RELATED"/>
    <property type="match status" value="1"/>
</dbReference>
<dbReference type="FunFam" id="3.40.50.1260:FF:000031">
    <property type="entry name" value="Phosphoglycerate kinase 1"/>
    <property type="match status" value="1"/>
</dbReference>